<dbReference type="SUPFAM" id="SSF51695">
    <property type="entry name" value="PLC-like phosphodiesterases"/>
    <property type="match status" value="1"/>
</dbReference>
<feature type="domain" description="GP-PDE" evidence="1">
    <location>
        <begin position="11"/>
        <end position="240"/>
    </location>
</feature>
<dbReference type="Pfam" id="PF03009">
    <property type="entry name" value="GDPD"/>
    <property type="match status" value="1"/>
</dbReference>
<sequence length="251" mass="28884">MREILEQADRILIGGHRGCECGYPENSIAAMEEGIRRGADYLEIDIQLTRDKVPVVIHDLRLEKRTALNGYVHEHTLEELTGAIPGLCTLREALSWGRRENVCFGLEMKTVPLDMQPWNMELAELTGGLLYKTGMTGQVFVFGPDYQVLNHLKNRYRDVEIGLIVPFVPAAPVELMKEMKGLVYLSYIYNMTPEIIRRLQENGYFVSGAILREEVWVQRAMELKVNMFESDEPWRYAGKRVSLIDETEKFK</sequence>
<dbReference type="GO" id="GO:0008081">
    <property type="term" value="F:phosphoric diester hydrolase activity"/>
    <property type="evidence" value="ECO:0007669"/>
    <property type="project" value="InterPro"/>
</dbReference>
<dbReference type="GO" id="GO:0006629">
    <property type="term" value="P:lipid metabolic process"/>
    <property type="evidence" value="ECO:0007669"/>
    <property type="project" value="InterPro"/>
</dbReference>
<accession>A0A9D2PVR3</accession>
<reference evidence="2" key="2">
    <citation type="submission" date="2021-04" db="EMBL/GenBank/DDBJ databases">
        <authorList>
            <person name="Gilroy R."/>
        </authorList>
    </citation>
    <scope>NUCLEOTIDE SEQUENCE</scope>
    <source>
        <strain evidence="2">CHK198-12963</strain>
    </source>
</reference>
<dbReference type="PANTHER" id="PTHR46211">
    <property type="entry name" value="GLYCEROPHOSPHORYL DIESTER PHOSPHODIESTERASE"/>
    <property type="match status" value="1"/>
</dbReference>
<gene>
    <name evidence="2" type="ORF">H9931_10455</name>
</gene>
<dbReference type="CDD" id="cd08566">
    <property type="entry name" value="GDPD_AtGDE_like"/>
    <property type="match status" value="1"/>
</dbReference>
<evidence type="ECO:0000259" key="1">
    <source>
        <dbReference type="PROSITE" id="PS51704"/>
    </source>
</evidence>
<evidence type="ECO:0000313" key="2">
    <source>
        <dbReference type="EMBL" id="HJC67118.1"/>
    </source>
</evidence>
<evidence type="ECO:0000313" key="3">
    <source>
        <dbReference type="Proteomes" id="UP000823863"/>
    </source>
</evidence>
<dbReference type="PROSITE" id="PS51704">
    <property type="entry name" value="GP_PDE"/>
    <property type="match status" value="1"/>
</dbReference>
<protein>
    <submittedName>
        <fullName evidence="2">Glycerophosphodiester phosphodiesterase family protein</fullName>
    </submittedName>
</protein>
<dbReference type="AlphaFoldDB" id="A0A9D2PVR3"/>
<name>A0A9D2PVR3_9FIRM</name>
<dbReference type="EMBL" id="DWWB01000055">
    <property type="protein sequence ID" value="HJC67118.1"/>
    <property type="molecule type" value="Genomic_DNA"/>
</dbReference>
<reference evidence="2" key="1">
    <citation type="journal article" date="2021" name="PeerJ">
        <title>Extensive microbial diversity within the chicken gut microbiome revealed by metagenomics and culture.</title>
        <authorList>
            <person name="Gilroy R."/>
            <person name="Ravi A."/>
            <person name="Getino M."/>
            <person name="Pursley I."/>
            <person name="Horton D.L."/>
            <person name="Alikhan N.F."/>
            <person name="Baker D."/>
            <person name="Gharbi K."/>
            <person name="Hall N."/>
            <person name="Watson M."/>
            <person name="Adriaenssens E.M."/>
            <person name="Foster-Nyarko E."/>
            <person name="Jarju S."/>
            <person name="Secka A."/>
            <person name="Antonio M."/>
            <person name="Oren A."/>
            <person name="Chaudhuri R.R."/>
            <person name="La Ragione R."/>
            <person name="Hildebrand F."/>
            <person name="Pallen M.J."/>
        </authorList>
    </citation>
    <scope>NUCLEOTIDE SEQUENCE</scope>
    <source>
        <strain evidence="2">CHK198-12963</strain>
    </source>
</reference>
<proteinExistence type="predicted"/>
<dbReference type="InterPro" id="IPR030395">
    <property type="entry name" value="GP_PDE_dom"/>
</dbReference>
<organism evidence="2 3">
    <name type="scientific">Candidatus Enterocloster excrementigallinarum</name>
    <dbReference type="NCBI Taxonomy" id="2838558"/>
    <lineage>
        <taxon>Bacteria</taxon>
        <taxon>Bacillati</taxon>
        <taxon>Bacillota</taxon>
        <taxon>Clostridia</taxon>
        <taxon>Lachnospirales</taxon>
        <taxon>Lachnospiraceae</taxon>
        <taxon>Enterocloster</taxon>
    </lineage>
</organism>
<dbReference type="Gene3D" id="3.20.20.190">
    <property type="entry name" value="Phosphatidylinositol (PI) phosphodiesterase"/>
    <property type="match status" value="1"/>
</dbReference>
<dbReference type="InterPro" id="IPR017946">
    <property type="entry name" value="PLC-like_Pdiesterase_TIM-brl"/>
</dbReference>
<comment type="caution">
    <text evidence="2">The sequence shown here is derived from an EMBL/GenBank/DDBJ whole genome shotgun (WGS) entry which is preliminary data.</text>
</comment>
<dbReference type="PANTHER" id="PTHR46211:SF14">
    <property type="entry name" value="GLYCEROPHOSPHODIESTER PHOSPHODIESTERASE"/>
    <property type="match status" value="1"/>
</dbReference>
<dbReference type="Proteomes" id="UP000823863">
    <property type="component" value="Unassembled WGS sequence"/>
</dbReference>